<reference evidence="1 2" key="1">
    <citation type="journal article" date="2002" name="Int. J. Syst. Evol. Microbiol.">
        <title>Sphingopyxis witflariensis sp. nov., isolated from activated sludge.</title>
        <authorList>
            <person name="Kampfer P."/>
            <person name="Witzenberger R."/>
            <person name="Denner E.B."/>
            <person name="Busse H.J."/>
            <person name="Neef A."/>
        </authorList>
    </citation>
    <scope>NUCLEOTIDE SEQUENCE [LARGE SCALE GENOMIC DNA]</scope>
    <source>
        <strain evidence="1 2">DSM 14551</strain>
    </source>
</reference>
<keyword evidence="2" id="KW-1185">Reference proteome</keyword>
<dbReference type="CDD" id="cd01427">
    <property type="entry name" value="HAD_like"/>
    <property type="match status" value="1"/>
</dbReference>
<proteinExistence type="predicted"/>
<dbReference type="EMBL" id="NISJ01000009">
    <property type="protein sequence ID" value="OWQ94426.1"/>
    <property type="molecule type" value="Genomic_DNA"/>
</dbReference>
<gene>
    <name evidence="1" type="ORF">CDQ91_15750</name>
</gene>
<dbReference type="OrthoDB" id="7192139at2"/>
<name>A0A2D0AN05_9SPHN</name>
<comment type="caution">
    <text evidence="1">The sequence shown here is derived from an EMBL/GenBank/DDBJ whole genome shotgun (WGS) entry which is preliminary data.</text>
</comment>
<dbReference type="SUPFAM" id="SSF56784">
    <property type="entry name" value="HAD-like"/>
    <property type="match status" value="1"/>
</dbReference>
<sequence length="216" mass="23719">MNRPLVITDCDEVLMHMVVPFAEWVDAEHGVLFRIEDASFAGALKRKECGTPLEASEVWPLLDAFFRKEMGRQYPIAGALTAMAAIGAQADIVVLTNVGPEHQAARVEQLALHDFHAPVIGSRGGKGEPVRRLIEEYKPSVAVFIDDLPGHHTSVAQEAPDVWRLHLVGEPAIADKIAPARHAHARIDDWTEARDWILARLAENIPAPSPALAEKD</sequence>
<evidence type="ECO:0000313" key="1">
    <source>
        <dbReference type="EMBL" id="OWQ94426.1"/>
    </source>
</evidence>
<dbReference type="InterPro" id="IPR023214">
    <property type="entry name" value="HAD_sf"/>
</dbReference>
<dbReference type="InterPro" id="IPR036412">
    <property type="entry name" value="HAD-like_sf"/>
</dbReference>
<accession>A0A2D0AN05</accession>
<dbReference type="Gene3D" id="3.40.50.1000">
    <property type="entry name" value="HAD superfamily/HAD-like"/>
    <property type="match status" value="1"/>
</dbReference>
<dbReference type="AlphaFoldDB" id="A0A2D0AN05"/>
<evidence type="ECO:0000313" key="2">
    <source>
        <dbReference type="Proteomes" id="UP000197097"/>
    </source>
</evidence>
<organism evidence="1 2">
    <name type="scientific">Sphingopyxis witflariensis</name>
    <dbReference type="NCBI Taxonomy" id="173675"/>
    <lineage>
        <taxon>Bacteria</taxon>
        <taxon>Pseudomonadati</taxon>
        <taxon>Pseudomonadota</taxon>
        <taxon>Alphaproteobacteria</taxon>
        <taxon>Sphingomonadales</taxon>
        <taxon>Sphingomonadaceae</taxon>
        <taxon>Sphingopyxis</taxon>
    </lineage>
</organism>
<dbReference type="Proteomes" id="UP000197097">
    <property type="component" value="Unassembled WGS sequence"/>
</dbReference>
<dbReference type="RefSeq" id="WP_088473684.1">
    <property type="nucleotide sequence ID" value="NZ_NISJ01000009.1"/>
</dbReference>
<protein>
    <recommendedName>
        <fullName evidence="3">HAD family hydrolase</fullName>
    </recommendedName>
</protein>
<evidence type="ECO:0008006" key="3">
    <source>
        <dbReference type="Google" id="ProtNLM"/>
    </source>
</evidence>